<evidence type="ECO:0000313" key="7">
    <source>
        <dbReference type="Proteomes" id="UP001076974"/>
    </source>
</evidence>
<keyword evidence="6" id="KW-0418">Kinase</keyword>
<keyword evidence="3" id="KW-0808">Transferase</keyword>
<dbReference type="EMBL" id="JAPRBD010000024">
    <property type="protein sequence ID" value="MCZ0690888.1"/>
    <property type="molecule type" value="Genomic_DNA"/>
</dbReference>
<evidence type="ECO:0000259" key="5">
    <source>
        <dbReference type="PROSITE" id="PS50885"/>
    </source>
</evidence>
<dbReference type="GO" id="GO:0000155">
    <property type="term" value="F:phosphorelay sensor kinase activity"/>
    <property type="evidence" value="ECO:0007669"/>
    <property type="project" value="InterPro"/>
</dbReference>
<dbReference type="PANTHER" id="PTHR34220:SF7">
    <property type="entry name" value="SENSOR HISTIDINE KINASE YPDA"/>
    <property type="match status" value="1"/>
</dbReference>
<comment type="subcellular location">
    <subcellularLocation>
        <location evidence="1">Membrane</location>
    </subcellularLocation>
</comment>
<dbReference type="CDD" id="cd06225">
    <property type="entry name" value="HAMP"/>
    <property type="match status" value="1"/>
</dbReference>
<comment type="caution">
    <text evidence="6">The sequence shown here is derived from an EMBL/GenBank/DDBJ whole genome shotgun (WGS) entry which is preliminary data.</text>
</comment>
<dbReference type="InterPro" id="IPR010559">
    <property type="entry name" value="Sig_transdc_His_kin_internal"/>
</dbReference>
<dbReference type="Gene3D" id="3.30.565.10">
    <property type="entry name" value="Histidine kinase-like ATPase, C-terminal domain"/>
    <property type="match status" value="1"/>
</dbReference>
<sequence>MLLPITLTDGVIIYTVLHTEAQLRRSEMEDIADVVNYQIFYDVDTVSKVAKSIYANQYINDFLEMEYGDPFDYVLSYQQFFKDTLFQSSDMTGSSLITLYTDNSTIVSGGTVRNLDLIRESGWYRDLNEKGTEQMLYFAYEPEVSGAVMHPERHVYFVRKMNYYGGGQSEKLLKIEMDYSTINKNLQNLNYDTPVYICHEGKIIFSNRDGENIGDEYEKFSDYKEVEYKKTSNIYGAQLEIYVLRPETDLIGKLVERLPMLLLLFSINIFFPLIMVLLLNRSLTARISRLSSIFRNTEDENLVEIENVSAKDEIGDLMRNYNRMASRITTLVNIVYKNRILEQEMTVARQKAELLALRSQINPHFLFNALESIRMHSVIRKEKITAEMVEKLAVMQRQYVDWGEDLIEVGKEMEIVKNYMDLQQYRFGKRLSYRLDVETECQHQKIPKLTIVTFAENACVHGIEKKTAPGWIFITVYRENEEMCIEVEDTGEGMTEKEFDSMRRKMKNASIELLENEKGVGIINACLRLKMMSHDRVQFELNGEEGTGVSVLIRLPFIESEKG</sequence>
<evidence type="ECO:0000256" key="2">
    <source>
        <dbReference type="ARBA" id="ARBA00022553"/>
    </source>
</evidence>
<feature type="transmembrane region" description="Helical" evidence="4">
    <location>
        <begin position="258"/>
        <end position="279"/>
    </location>
</feature>
<organism evidence="6 7">
    <name type="scientific">Mediterraneibacter gnavus</name>
    <name type="common">Ruminococcus gnavus</name>
    <dbReference type="NCBI Taxonomy" id="33038"/>
    <lineage>
        <taxon>Bacteria</taxon>
        <taxon>Bacillati</taxon>
        <taxon>Bacillota</taxon>
        <taxon>Clostridia</taxon>
        <taxon>Lachnospirales</taxon>
        <taxon>Lachnospiraceae</taxon>
        <taxon>Mediterraneibacter</taxon>
    </lineage>
</organism>
<dbReference type="InterPro" id="IPR050640">
    <property type="entry name" value="Bact_2-comp_sensor_kinase"/>
</dbReference>
<dbReference type="PANTHER" id="PTHR34220">
    <property type="entry name" value="SENSOR HISTIDINE KINASE YPDA"/>
    <property type="match status" value="1"/>
</dbReference>
<keyword evidence="4" id="KW-0812">Transmembrane</keyword>
<protein>
    <submittedName>
        <fullName evidence="6">Histidine kinase</fullName>
    </submittedName>
</protein>
<proteinExistence type="predicted"/>
<dbReference type="Pfam" id="PF00672">
    <property type="entry name" value="HAMP"/>
    <property type="match status" value="1"/>
</dbReference>
<evidence type="ECO:0000256" key="3">
    <source>
        <dbReference type="ARBA" id="ARBA00022679"/>
    </source>
</evidence>
<dbReference type="GO" id="GO:0016020">
    <property type="term" value="C:membrane"/>
    <property type="evidence" value="ECO:0007669"/>
    <property type="project" value="UniProtKB-SubCell"/>
</dbReference>
<keyword evidence="4" id="KW-1133">Transmembrane helix</keyword>
<evidence type="ECO:0000256" key="1">
    <source>
        <dbReference type="ARBA" id="ARBA00004370"/>
    </source>
</evidence>
<dbReference type="SMART" id="SM00304">
    <property type="entry name" value="HAMP"/>
    <property type="match status" value="1"/>
</dbReference>
<keyword evidence="2" id="KW-0597">Phosphoprotein</keyword>
<feature type="domain" description="HAMP" evidence="5">
    <location>
        <begin position="281"/>
        <end position="333"/>
    </location>
</feature>
<evidence type="ECO:0000313" key="6">
    <source>
        <dbReference type="EMBL" id="MCZ0690888.1"/>
    </source>
</evidence>
<dbReference type="Gene3D" id="6.10.340.10">
    <property type="match status" value="1"/>
</dbReference>
<gene>
    <name evidence="6" type="ORF">OZZ16_13465</name>
</gene>
<dbReference type="InterPro" id="IPR003660">
    <property type="entry name" value="HAMP_dom"/>
</dbReference>
<dbReference type="AlphaFoldDB" id="A0AAJ1GEW8"/>
<keyword evidence="4" id="KW-0472">Membrane</keyword>
<evidence type="ECO:0000256" key="4">
    <source>
        <dbReference type="SAM" id="Phobius"/>
    </source>
</evidence>
<dbReference type="Proteomes" id="UP001076974">
    <property type="component" value="Unassembled WGS sequence"/>
</dbReference>
<name>A0AAJ1GEW8_MEDGN</name>
<reference evidence="6" key="1">
    <citation type="submission" date="2022-11" db="EMBL/GenBank/DDBJ databases">
        <title>Temperate bacteriophages infecting mucin-degrading bacterium Ruminococcus gnavus from the human gut.</title>
        <authorList>
            <person name="Buttimer C."/>
        </authorList>
    </citation>
    <scope>NUCLEOTIDE SEQUENCE</scope>
    <source>
        <strain evidence="6">CCUG 52279</strain>
    </source>
</reference>
<dbReference type="SUPFAM" id="SSF55874">
    <property type="entry name" value="ATPase domain of HSP90 chaperone/DNA topoisomerase II/histidine kinase"/>
    <property type="match status" value="1"/>
</dbReference>
<dbReference type="Pfam" id="PF06580">
    <property type="entry name" value="His_kinase"/>
    <property type="match status" value="1"/>
</dbReference>
<accession>A0AAJ1GEW8</accession>
<dbReference type="InterPro" id="IPR036890">
    <property type="entry name" value="HATPase_C_sf"/>
</dbReference>
<dbReference type="PROSITE" id="PS50885">
    <property type="entry name" value="HAMP"/>
    <property type="match status" value="1"/>
</dbReference>